<evidence type="ECO:0000313" key="1">
    <source>
        <dbReference type="EMBL" id="SNS92480.1"/>
    </source>
</evidence>
<dbReference type="Proteomes" id="UP000198407">
    <property type="component" value="Unassembled WGS sequence"/>
</dbReference>
<dbReference type="InterPro" id="IPR009057">
    <property type="entry name" value="Homeodomain-like_sf"/>
</dbReference>
<dbReference type="AlphaFoldDB" id="A0A239IFQ0"/>
<dbReference type="SUPFAM" id="SSF46689">
    <property type="entry name" value="Homeodomain-like"/>
    <property type="match status" value="1"/>
</dbReference>
<proteinExistence type="predicted"/>
<dbReference type="SUPFAM" id="SSF48498">
    <property type="entry name" value="Tetracyclin repressor-like, C-terminal domain"/>
    <property type="match status" value="1"/>
</dbReference>
<name>A0A239IFQ0_9PSED</name>
<dbReference type="EMBL" id="FZOL01000018">
    <property type="protein sequence ID" value="SNS92480.1"/>
    <property type="molecule type" value="Genomic_DNA"/>
</dbReference>
<gene>
    <name evidence="1" type="ORF">SAMN05444352_118131</name>
</gene>
<dbReference type="STRING" id="1215104.GCA_000730585_03257"/>
<accession>A0A239IFQ0</accession>
<protein>
    <submittedName>
        <fullName evidence="1">TetR/AcrR family transcriptional regulator, mexCD-oprJ operon repressor</fullName>
    </submittedName>
</protein>
<dbReference type="Gene3D" id="1.10.357.10">
    <property type="entry name" value="Tetracycline Repressor, domain 2"/>
    <property type="match status" value="1"/>
</dbReference>
<reference evidence="2" key="1">
    <citation type="submission" date="2017-06" db="EMBL/GenBank/DDBJ databases">
        <authorList>
            <person name="Varghese N."/>
            <person name="Submissions S."/>
        </authorList>
    </citation>
    <scope>NUCLEOTIDE SEQUENCE [LARGE SCALE GENOMIC DNA]</scope>
    <source>
        <strain evidence="2">DSM 22348</strain>
    </source>
</reference>
<keyword evidence="2" id="KW-1185">Reference proteome</keyword>
<dbReference type="InterPro" id="IPR036271">
    <property type="entry name" value="Tet_transcr_reg_TetR-rel_C_sf"/>
</dbReference>
<sequence>MTHKIHKRLYMDTVTSSTERAGSLPGKLVNALYAAVAQRPRASMQELAALAGVSRATLHRYCGTRENLDSQLERHAREALLQMLGSVDALATQPLLAMRQLIHEHLARDALIAFLASRYHAQAQAQREEELRFYVQRLDTLFLNGQRQGAFRLDVTAAVLTEIFISLLYGAVGARQRGRTPGQCARMLENAFLQGLARRPLD</sequence>
<evidence type="ECO:0000313" key="2">
    <source>
        <dbReference type="Proteomes" id="UP000198407"/>
    </source>
</evidence>
<organism evidence="1 2">
    <name type="scientific">Pseudomonas japonica</name>
    <dbReference type="NCBI Taxonomy" id="256466"/>
    <lineage>
        <taxon>Bacteria</taxon>
        <taxon>Pseudomonadati</taxon>
        <taxon>Pseudomonadota</taxon>
        <taxon>Gammaproteobacteria</taxon>
        <taxon>Pseudomonadales</taxon>
        <taxon>Pseudomonadaceae</taxon>
        <taxon>Pseudomonas</taxon>
    </lineage>
</organism>